<reference evidence="2 3" key="1">
    <citation type="submission" date="2020-05" db="EMBL/GenBank/DDBJ databases">
        <title>Genome Sequencing of Type Strains.</title>
        <authorList>
            <person name="Lemaire J.F."/>
            <person name="Inderbitzin P."/>
            <person name="Gregorio O.A."/>
            <person name="Collins S.B."/>
            <person name="Wespe N."/>
            <person name="Knight-Connoni V."/>
        </authorList>
    </citation>
    <scope>NUCLEOTIDE SEQUENCE [LARGE SCALE GENOMIC DNA]</scope>
    <source>
        <strain evidence="2 3">LMG 21957</strain>
    </source>
</reference>
<evidence type="ECO:0000313" key="2">
    <source>
        <dbReference type="EMBL" id="NUU75279.1"/>
    </source>
</evidence>
<evidence type="ECO:0000313" key="3">
    <source>
        <dbReference type="Proteomes" id="UP000526125"/>
    </source>
</evidence>
<proteinExistence type="predicted"/>
<dbReference type="Pfam" id="PF12708">
    <property type="entry name" value="Pect-lyase_RHGA_epim"/>
    <property type="match status" value="1"/>
</dbReference>
<dbReference type="InterPro" id="IPR011050">
    <property type="entry name" value="Pectin_lyase_fold/virulence"/>
</dbReference>
<dbReference type="EMBL" id="JABMCB010000169">
    <property type="protein sequence ID" value="NUU75279.1"/>
    <property type="molecule type" value="Genomic_DNA"/>
</dbReference>
<dbReference type="Gene3D" id="2.160.20.10">
    <property type="entry name" value="Single-stranded right-handed beta-helix, Pectin lyase-like"/>
    <property type="match status" value="1"/>
</dbReference>
<dbReference type="RefSeq" id="WP_175395112.1">
    <property type="nucleotide sequence ID" value="NZ_JABMCB010000169.1"/>
</dbReference>
<dbReference type="InterPro" id="IPR024535">
    <property type="entry name" value="RHGA/B-epi-like_pectate_lyase"/>
</dbReference>
<gene>
    <name evidence="2" type="ORF">HP552_08545</name>
</gene>
<dbReference type="SUPFAM" id="SSF51126">
    <property type="entry name" value="Pectin lyase-like"/>
    <property type="match status" value="1"/>
</dbReference>
<dbReference type="Proteomes" id="UP000526125">
    <property type="component" value="Unassembled WGS sequence"/>
</dbReference>
<protein>
    <recommendedName>
        <fullName evidence="1">Rhamnogalacturonase A/B/Epimerase-like pectate lyase domain-containing protein</fullName>
    </recommendedName>
</protein>
<organism evidence="2 3">
    <name type="scientific">Paenibacillus xylanilyticus</name>
    <dbReference type="NCBI Taxonomy" id="248903"/>
    <lineage>
        <taxon>Bacteria</taxon>
        <taxon>Bacillati</taxon>
        <taxon>Bacillota</taxon>
        <taxon>Bacilli</taxon>
        <taxon>Bacillales</taxon>
        <taxon>Paenibacillaceae</taxon>
        <taxon>Paenibacillus</taxon>
    </lineage>
</organism>
<feature type="domain" description="Rhamnogalacturonase A/B/Epimerase-like pectate lyase" evidence="1">
    <location>
        <begin position="11"/>
        <end position="97"/>
    </location>
</feature>
<comment type="caution">
    <text evidence="2">The sequence shown here is derived from an EMBL/GenBank/DDBJ whole genome shotgun (WGS) entry which is preliminary data.</text>
</comment>
<dbReference type="InterPro" id="IPR012334">
    <property type="entry name" value="Pectin_lyas_fold"/>
</dbReference>
<evidence type="ECO:0000259" key="1">
    <source>
        <dbReference type="Pfam" id="PF12708"/>
    </source>
</evidence>
<sequence>MTNFFTNYRANVKDYGAKGNGKADDTAAIQKAINACASGVYTTVYLPRGKYKITKTLLLPEQVRPNTSATQGTGLKITGDGMYDSGLIYTGSNYAIFSNKSLAETILFQDFYINHANGGGICLPQGAHQMFERFFSSACGEGKYGIYIQGTRSGTSMEGYGSYMLSFRNCRFWQETGYLGTGVKIEDVVLCTEFNNCFFSRSVRNYPHLEIVNSHGVHITSTAFERSEQYVPPANPSTGRTEELVQIEAQAANSKMTAPLIKLDNSHSISILESHAEATYETFVGVYNHSSKVTIDGCRLDHYAITSYNPNKGYIVTIDPESTSSTSIIVGPRNYRVQSNHPDTTHGPIILDPVGCVVVMNFEDNTPYRDSFYLTERRTVPVIGESGTNLLKNPGLFSSSPTEAPVEADHGFTFAQLPPSGCRVKQSLSNGKQKIRMYTSEQLDKYDFYTFVLVGSNNAHKSSPVFVDIGGDTNDLTLILPSGSERFTINKTLRKQSTNIVDIVVYEPVDFNIYAVYVLPNIVNQIPYGAESTAVSKLIATVSETAELSITPTSKLPNPSTDYRGKIIRIEGGSGVSDMLYICKKNAVDNYEWVPIG</sequence>
<name>A0A7Y6EV16_9BACL</name>
<dbReference type="AlphaFoldDB" id="A0A7Y6EV16"/>
<keyword evidence="3" id="KW-1185">Reference proteome</keyword>
<accession>A0A7Y6EV16</accession>